<dbReference type="AlphaFoldDB" id="A0A418SRE1"/>
<gene>
    <name evidence="4" type="ORF">D3P04_16185</name>
</gene>
<evidence type="ECO:0000259" key="3">
    <source>
        <dbReference type="PROSITE" id="PS50405"/>
    </source>
</evidence>
<keyword evidence="5" id="KW-1185">Reference proteome</keyword>
<dbReference type="CDD" id="cd03046">
    <property type="entry name" value="GST_N_GTT1_like"/>
    <property type="match status" value="1"/>
</dbReference>
<dbReference type="PANTHER" id="PTHR44051:SF21">
    <property type="entry name" value="GLUTATHIONE S-TRANSFERASE FAMILY PROTEIN"/>
    <property type="match status" value="1"/>
</dbReference>
<feature type="domain" description="GST N-terminal" evidence="2">
    <location>
        <begin position="1"/>
        <end position="83"/>
    </location>
</feature>
<name>A0A418SRE1_9RHOB</name>
<evidence type="ECO:0000313" key="4">
    <source>
        <dbReference type="EMBL" id="RJE83417.1"/>
    </source>
</evidence>
<dbReference type="InterPro" id="IPR036249">
    <property type="entry name" value="Thioredoxin-like_sf"/>
</dbReference>
<organism evidence="4 5">
    <name type="scientific">Paracoccus onubensis</name>
    <dbReference type="NCBI Taxonomy" id="1675788"/>
    <lineage>
        <taxon>Bacteria</taxon>
        <taxon>Pseudomonadati</taxon>
        <taxon>Pseudomonadota</taxon>
        <taxon>Alphaproteobacteria</taxon>
        <taxon>Rhodobacterales</taxon>
        <taxon>Paracoccaceae</taxon>
        <taxon>Paracoccus</taxon>
    </lineage>
</organism>
<dbReference type="OrthoDB" id="5740960at2"/>
<dbReference type="PROSITE" id="PS50404">
    <property type="entry name" value="GST_NTER"/>
    <property type="match status" value="1"/>
</dbReference>
<dbReference type="GO" id="GO:0016740">
    <property type="term" value="F:transferase activity"/>
    <property type="evidence" value="ECO:0007669"/>
    <property type="project" value="UniProtKB-KW"/>
</dbReference>
<dbReference type="InterPro" id="IPR004045">
    <property type="entry name" value="Glutathione_S-Trfase_N"/>
</dbReference>
<dbReference type="SFLD" id="SFLDG00358">
    <property type="entry name" value="Main_(cytGST)"/>
    <property type="match status" value="1"/>
</dbReference>
<dbReference type="InterPro" id="IPR010987">
    <property type="entry name" value="Glutathione-S-Trfase_C-like"/>
</dbReference>
<dbReference type="Gene3D" id="1.20.1050.10">
    <property type="match status" value="1"/>
</dbReference>
<feature type="compositionally biased region" description="Basic and acidic residues" evidence="1">
    <location>
        <begin position="42"/>
        <end position="53"/>
    </location>
</feature>
<dbReference type="SUPFAM" id="SSF52833">
    <property type="entry name" value="Thioredoxin-like"/>
    <property type="match status" value="1"/>
</dbReference>
<sequence length="198" mass="22145">MRTLYHASNSRSTAIVQLIEEMGIADRIDIVNVTIPRQDGSGSHDPKNPHPEGKVPYLVDGDDHIRERGAIITYLTDMFPESGLGRPPGDPQRGEYLSWLFYYQGVIEPVAILHFAGLTHPAIQASLRDYDTMLARLDEVLTAHPYLLGDRFSAVDILCSGPFAWFGDQMPSTPAIDAWVARCQDRDSVRITHQRDNS</sequence>
<dbReference type="InterPro" id="IPR040079">
    <property type="entry name" value="Glutathione_S-Trfase"/>
</dbReference>
<dbReference type="RefSeq" id="WP_119750746.1">
    <property type="nucleotide sequence ID" value="NZ_QZCG01000011.1"/>
</dbReference>
<accession>A0A418SRE1</accession>
<dbReference type="PANTHER" id="PTHR44051">
    <property type="entry name" value="GLUTATHIONE S-TRANSFERASE-RELATED"/>
    <property type="match status" value="1"/>
</dbReference>
<dbReference type="Proteomes" id="UP000284202">
    <property type="component" value="Unassembled WGS sequence"/>
</dbReference>
<dbReference type="SFLD" id="SFLDG01150">
    <property type="entry name" value="Main.1:_Beta-like"/>
    <property type="match status" value="1"/>
</dbReference>
<dbReference type="InterPro" id="IPR036282">
    <property type="entry name" value="Glutathione-S-Trfase_C_sf"/>
</dbReference>
<dbReference type="Pfam" id="PF13417">
    <property type="entry name" value="GST_N_3"/>
    <property type="match status" value="1"/>
</dbReference>
<protein>
    <submittedName>
        <fullName evidence="4">Glutathione S-transferase</fullName>
    </submittedName>
</protein>
<keyword evidence="4" id="KW-0808">Transferase</keyword>
<evidence type="ECO:0000259" key="2">
    <source>
        <dbReference type="PROSITE" id="PS50404"/>
    </source>
</evidence>
<comment type="caution">
    <text evidence="4">The sequence shown here is derived from an EMBL/GenBank/DDBJ whole genome shotgun (WGS) entry which is preliminary data.</text>
</comment>
<dbReference type="CDD" id="cd03207">
    <property type="entry name" value="GST_C_8"/>
    <property type="match status" value="1"/>
</dbReference>
<evidence type="ECO:0000313" key="5">
    <source>
        <dbReference type="Proteomes" id="UP000284202"/>
    </source>
</evidence>
<dbReference type="Gene3D" id="3.40.30.10">
    <property type="entry name" value="Glutaredoxin"/>
    <property type="match status" value="1"/>
</dbReference>
<dbReference type="SUPFAM" id="SSF47616">
    <property type="entry name" value="GST C-terminal domain-like"/>
    <property type="match status" value="1"/>
</dbReference>
<evidence type="ECO:0000256" key="1">
    <source>
        <dbReference type="SAM" id="MobiDB-lite"/>
    </source>
</evidence>
<feature type="region of interest" description="Disordered" evidence="1">
    <location>
        <begin position="36"/>
        <end position="55"/>
    </location>
</feature>
<dbReference type="SFLD" id="SFLDS00019">
    <property type="entry name" value="Glutathione_Transferase_(cytos"/>
    <property type="match status" value="1"/>
</dbReference>
<feature type="domain" description="GST C-terminal" evidence="3">
    <location>
        <begin position="89"/>
        <end position="198"/>
    </location>
</feature>
<reference evidence="5" key="1">
    <citation type="submission" date="2018-09" db="EMBL/GenBank/DDBJ databases">
        <title>Acidovorax cavernicola nov. sp. isolated from Gruta de las Maravillas (Aracena, Spain).</title>
        <authorList>
            <person name="Jurado V."/>
            <person name="Gutierrez-Patricio S."/>
            <person name="Gonzalez-Pimentel J.L."/>
            <person name="Miller A.Z."/>
            <person name="Laiz L."/>
            <person name="Saiz-Jimenez C."/>
        </authorList>
    </citation>
    <scope>NUCLEOTIDE SEQUENCE [LARGE SCALE GENOMIC DNA]</scope>
    <source>
        <strain evidence="5">1011MAR3C25</strain>
    </source>
</reference>
<dbReference type="EMBL" id="QZCG01000011">
    <property type="protein sequence ID" value="RJE83417.1"/>
    <property type="molecule type" value="Genomic_DNA"/>
</dbReference>
<dbReference type="Pfam" id="PF13410">
    <property type="entry name" value="GST_C_2"/>
    <property type="match status" value="1"/>
</dbReference>
<proteinExistence type="predicted"/>
<dbReference type="PROSITE" id="PS50405">
    <property type="entry name" value="GST_CTER"/>
    <property type="match status" value="1"/>
</dbReference>